<name>A0A2Z4XW89_9GAMM</name>
<feature type="domain" description="HTH lysR-type" evidence="5">
    <location>
        <begin position="9"/>
        <end position="66"/>
    </location>
</feature>
<dbReference type="CDD" id="cd08422">
    <property type="entry name" value="PBP2_CrgA_like"/>
    <property type="match status" value="1"/>
</dbReference>
<dbReference type="EMBL" id="CP043424">
    <property type="protein sequence ID" value="QIW11343.1"/>
    <property type="molecule type" value="Genomic_DNA"/>
</dbReference>
<keyword evidence="3" id="KW-0238">DNA-binding</keyword>
<dbReference type="SUPFAM" id="SSF53850">
    <property type="entry name" value="Periplasmic binding protein-like II"/>
    <property type="match status" value="1"/>
</dbReference>
<dbReference type="KEGG" id="fad:CDH04_01185"/>
<dbReference type="PANTHER" id="PTHR30537:SF5">
    <property type="entry name" value="HTH-TYPE TRANSCRIPTIONAL ACTIVATOR TTDR-RELATED"/>
    <property type="match status" value="1"/>
</dbReference>
<accession>A0A2Z4XW89</accession>
<dbReference type="SUPFAM" id="SSF46785">
    <property type="entry name" value="Winged helix' DNA-binding domain"/>
    <property type="match status" value="1"/>
</dbReference>
<dbReference type="Pfam" id="PF00126">
    <property type="entry name" value="HTH_1"/>
    <property type="match status" value="1"/>
</dbReference>
<dbReference type="InterPro" id="IPR005119">
    <property type="entry name" value="LysR_subst-bd"/>
</dbReference>
<keyword evidence="9" id="KW-1185">Reference proteome</keyword>
<protein>
    <submittedName>
        <fullName evidence="6">LysR family transcriptional regulator</fullName>
    </submittedName>
</protein>
<dbReference type="InterPro" id="IPR036388">
    <property type="entry name" value="WH-like_DNA-bd_sf"/>
</dbReference>
<reference evidence="7 9" key="2">
    <citation type="submission" date="2019-08" db="EMBL/GenBank/DDBJ databases">
        <title>Complete genome sequences of Francisella adeliensis (FSC1325 and FSC1326).</title>
        <authorList>
            <person name="Ohrman C."/>
            <person name="Uneklint I."/>
            <person name="Vallesi A."/>
            <person name="Karlsson L."/>
            <person name="Sjodin A."/>
        </authorList>
    </citation>
    <scope>NUCLEOTIDE SEQUENCE [LARGE SCALE GENOMIC DNA]</scope>
    <source>
        <strain evidence="7 9">FSC1325</strain>
    </source>
</reference>
<evidence type="ECO:0000313" key="9">
    <source>
        <dbReference type="Proteomes" id="UP000681131"/>
    </source>
</evidence>
<comment type="similarity">
    <text evidence="1">Belongs to the LysR transcriptional regulatory family.</text>
</comment>
<dbReference type="InterPro" id="IPR036390">
    <property type="entry name" value="WH_DNA-bd_sf"/>
</dbReference>
<dbReference type="Pfam" id="PF03466">
    <property type="entry name" value="LysR_substrate"/>
    <property type="match status" value="1"/>
</dbReference>
<evidence type="ECO:0000256" key="3">
    <source>
        <dbReference type="ARBA" id="ARBA00023125"/>
    </source>
</evidence>
<evidence type="ECO:0000256" key="1">
    <source>
        <dbReference type="ARBA" id="ARBA00009437"/>
    </source>
</evidence>
<dbReference type="Proteomes" id="UP000251120">
    <property type="component" value="Chromosome"/>
</dbReference>
<dbReference type="Gene3D" id="3.40.190.290">
    <property type="match status" value="1"/>
</dbReference>
<dbReference type="OrthoDB" id="8885940at2"/>
<reference evidence="6 8" key="1">
    <citation type="submission" date="2017-06" db="EMBL/GenBank/DDBJ databases">
        <title>Complete genome of Francisella adeliensis.</title>
        <authorList>
            <person name="Vallesi A."/>
            <person name="Sjodin A."/>
        </authorList>
    </citation>
    <scope>NUCLEOTIDE SEQUENCE [LARGE SCALE GENOMIC DNA]</scope>
    <source>
        <strain evidence="6 8">FDC440</strain>
    </source>
</reference>
<gene>
    <name evidence="6" type="ORF">CDH04_01185</name>
    <name evidence="7" type="ORF">FZC43_01185</name>
</gene>
<sequence length="299" mass="34042">MTMKVAKKISVSLFEVFYELSLHGSFTSTAKALGVTKASVSHSIKQLEKELRVDLLNRTTRTLSLTHEGQLLLTYCKSLQSQIDSVRDLSKSFHKEPSGVLKISTTPYFAKEVLQSFIKEYLLKFPKVEIEILIEEKISNFKIQEADLILGVNWQPPEDIVARKIAQTKYILCATPEYLKNGGCLNDLDDLQKHNYIRHKSRPTALVALKGKSRHIEVNSSLSANDSDFIKQCVLLSMGIAQLHGYMVVDEIKKGKLVPLLENEFIDHQDIFIYYQKNKFVQPKVKEFVELVVNAKILL</sequence>
<dbReference type="Proteomes" id="UP000681131">
    <property type="component" value="Chromosome"/>
</dbReference>
<dbReference type="GO" id="GO:0043565">
    <property type="term" value="F:sequence-specific DNA binding"/>
    <property type="evidence" value="ECO:0007669"/>
    <property type="project" value="TreeGrafter"/>
</dbReference>
<evidence type="ECO:0000256" key="2">
    <source>
        <dbReference type="ARBA" id="ARBA00023015"/>
    </source>
</evidence>
<dbReference type="FunFam" id="1.10.10.10:FF:000001">
    <property type="entry name" value="LysR family transcriptional regulator"/>
    <property type="match status" value="1"/>
</dbReference>
<evidence type="ECO:0000313" key="8">
    <source>
        <dbReference type="Proteomes" id="UP000251120"/>
    </source>
</evidence>
<evidence type="ECO:0000256" key="4">
    <source>
        <dbReference type="ARBA" id="ARBA00023163"/>
    </source>
</evidence>
<keyword evidence="4" id="KW-0804">Transcription</keyword>
<dbReference type="InterPro" id="IPR000847">
    <property type="entry name" value="LysR_HTH_N"/>
</dbReference>
<keyword evidence="2" id="KW-0805">Transcription regulation</keyword>
<organism evidence="6 8">
    <name type="scientific">Francisella adeliensis</name>
    <dbReference type="NCBI Taxonomy" id="2007306"/>
    <lineage>
        <taxon>Bacteria</taxon>
        <taxon>Pseudomonadati</taxon>
        <taxon>Pseudomonadota</taxon>
        <taxon>Gammaproteobacteria</taxon>
        <taxon>Thiotrichales</taxon>
        <taxon>Francisellaceae</taxon>
        <taxon>Francisella</taxon>
    </lineage>
</organism>
<dbReference type="GO" id="GO:0003700">
    <property type="term" value="F:DNA-binding transcription factor activity"/>
    <property type="evidence" value="ECO:0007669"/>
    <property type="project" value="InterPro"/>
</dbReference>
<dbReference type="InterPro" id="IPR058163">
    <property type="entry name" value="LysR-type_TF_proteobact-type"/>
</dbReference>
<evidence type="ECO:0000259" key="5">
    <source>
        <dbReference type="PROSITE" id="PS50931"/>
    </source>
</evidence>
<evidence type="ECO:0000313" key="7">
    <source>
        <dbReference type="EMBL" id="QIW11343.1"/>
    </source>
</evidence>
<dbReference type="PANTHER" id="PTHR30537">
    <property type="entry name" value="HTH-TYPE TRANSCRIPTIONAL REGULATOR"/>
    <property type="match status" value="1"/>
</dbReference>
<dbReference type="PROSITE" id="PS50931">
    <property type="entry name" value="HTH_LYSR"/>
    <property type="match status" value="1"/>
</dbReference>
<dbReference type="Gene3D" id="1.10.10.10">
    <property type="entry name" value="Winged helix-like DNA-binding domain superfamily/Winged helix DNA-binding domain"/>
    <property type="match status" value="1"/>
</dbReference>
<dbReference type="AlphaFoldDB" id="A0A2Z4XW89"/>
<dbReference type="EMBL" id="CP021781">
    <property type="protein sequence ID" value="AXA33114.1"/>
    <property type="molecule type" value="Genomic_DNA"/>
</dbReference>
<proteinExistence type="inferred from homology"/>
<evidence type="ECO:0000313" key="6">
    <source>
        <dbReference type="EMBL" id="AXA33114.1"/>
    </source>
</evidence>
<dbReference type="GO" id="GO:0006351">
    <property type="term" value="P:DNA-templated transcription"/>
    <property type="evidence" value="ECO:0007669"/>
    <property type="project" value="TreeGrafter"/>
</dbReference>